<protein>
    <submittedName>
        <fullName evidence="2">Uncharacterized protein</fullName>
    </submittedName>
</protein>
<dbReference type="Proteomes" id="UP001187315">
    <property type="component" value="Unassembled WGS sequence"/>
</dbReference>
<evidence type="ECO:0000313" key="3">
    <source>
        <dbReference type="Proteomes" id="UP001187315"/>
    </source>
</evidence>
<accession>A0AA88JB29</accession>
<reference evidence="2" key="1">
    <citation type="submission" date="2023-08" db="EMBL/GenBank/DDBJ databases">
        <title>Pelteobagrus vachellii genome.</title>
        <authorList>
            <person name="Liu H."/>
        </authorList>
    </citation>
    <scope>NUCLEOTIDE SEQUENCE</scope>
    <source>
        <strain evidence="2">PRFRI_2022a</strain>
        <tissue evidence="2">Muscle</tissue>
    </source>
</reference>
<comment type="caution">
    <text evidence="2">The sequence shown here is derived from an EMBL/GenBank/DDBJ whole genome shotgun (WGS) entry which is preliminary data.</text>
</comment>
<feature type="region of interest" description="Disordered" evidence="1">
    <location>
        <begin position="46"/>
        <end position="113"/>
    </location>
</feature>
<sequence length="113" mass="10965">MQARRNGLFSFKQNSALCGRELAEPTPLLLAYCCLFLAASEPTGATTVVGGTSASSAGESGSGTGPVGHPPARASQGRGGRGGAEGGDWGGGAGLSHQHAGTSPGTGTLVLLA</sequence>
<evidence type="ECO:0000313" key="2">
    <source>
        <dbReference type="EMBL" id="KAK2821173.1"/>
    </source>
</evidence>
<organism evidence="2 3">
    <name type="scientific">Tachysurus vachellii</name>
    <name type="common">Darkbarbel catfish</name>
    <name type="synonym">Pelteobagrus vachellii</name>
    <dbReference type="NCBI Taxonomy" id="175792"/>
    <lineage>
        <taxon>Eukaryota</taxon>
        <taxon>Metazoa</taxon>
        <taxon>Chordata</taxon>
        <taxon>Craniata</taxon>
        <taxon>Vertebrata</taxon>
        <taxon>Euteleostomi</taxon>
        <taxon>Actinopterygii</taxon>
        <taxon>Neopterygii</taxon>
        <taxon>Teleostei</taxon>
        <taxon>Ostariophysi</taxon>
        <taxon>Siluriformes</taxon>
        <taxon>Bagridae</taxon>
        <taxon>Tachysurus</taxon>
    </lineage>
</organism>
<dbReference type="EMBL" id="JAVHJS010000022">
    <property type="protein sequence ID" value="KAK2821173.1"/>
    <property type="molecule type" value="Genomic_DNA"/>
</dbReference>
<dbReference type="AlphaFoldDB" id="A0AA88JB29"/>
<feature type="compositionally biased region" description="Low complexity" evidence="1">
    <location>
        <begin position="46"/>
        <end position="59"/>
    </location>
</feature>
<proteinExistence type="predicted"/>
<keyword evidence="3" id="KW-1185">Reference proteome</keyword>
<evidence type="ECO:0000256" key="1">
    <source>
        <dbReference type="SAM" id="MobiDB-lite"/>
    </source>
</evidence>
<feature type="compositionally biased region" description="Gly residues" evidence="1">
    <location>
        <begin position="77"/>
        <end position="94"/>
    </location>
</feature>
<name>A0AA88JB29_TACVA</name>
<gene>
    <name evidence="2" type="ORF">Q7C36_020516</name>
</gene>